<protein>
    <submittedName>
        <fullName evidence="5">Aldehyde-activating protein</fullName>
    </submittedName>
</protein>
<dbReference type="InterPro" id="IPR011057">
    <property type="entry name" value="Mss4-like_sf"/>
</dbReference>
<dbReference type="Pfam" id="PF04828">
    <property type="entry name" value="GFA"/>
    <property type="match status" value="1"/>
</dbReference>
<evidence type="ECO:0000256" key="1">
    <source>
        <dbReference type="ARBA" id="ARBA00005495"/>
    </source>
</evidence>
<reference evidence="5 6" key="1">
    <citation type="submission" date="2016-08" db="EMBL/GenBank/DDBJ databases">
        <title>Whole genome sequence of Mesorhizobium sp. strain UASWS1009 isolated from industrial sewage.</title>
        <authorList>
            <person name="Crovadore J."/>
            <person name="Calmin G."/>
            <person name="Chablais R."/>
            <person name="Cochard B."/>
            <person name="Lefort F."/>
        </authorList>
    </citation>
    <scope>NUCLEOTIDE SEQUENCE [LARGE SCALE GENOMIC DNA]</scope>
    <source>
        <strain evidence="5 6">UASWS1009</strain>
    </source>
</reference>
<evidence type="ECO:0000256" key="3">
    <source>
        <dbReference type="ARBA" id="ARBA00022833"/>
    </source>
</evidence>
<keyword evidence="3" id="KW-0862">Zinc</keyword>
<dbReference type="PANTHER" id="PTHR28620">
    <property type="entry name" value="CENTROMERE PROTEIN V"/>
    <property type="match status" value="1"/>
</dbReference>
<dbReference type="PANTHER" id="PTHR28620:SF1">
    <property type="entry name" value="CENP-V_GFA DOMAIN-CONTAINING PROTEIN"/>
    <property type="match status" value="1"/>
</dbReference>
<dbReference type="GO" id="GO:0016846">
    <property type="term" value="F:carbon-sulfur lyase activity"/>
    <property type="evidence" value="ECO:0007669"/>
    <property type="project" value="InterPro"/>
</dbReference>
<dbReference type="EMBL" id="MDEO01000036">
    <property type="protein sequence ID" value="OCX12735.1"/>
    <property type="molecule type" value="Genomic_DNA"/>
</dbReference>
<dbReference type="SUPFAM" id="SSF51316">
    <property type="entry name" value="Mss4-like"/>
    <property type="match status" value="1"/>
</dbReference>
<evidence type="ECO:0000259" key="4">
    <source>
        <dbReference type="PROSITE" id="PS51891"/>
    </source>
</evidence>
<keyword evidence="6" id="KW-1185">Reference proteome</keyword>
<gene>
    <name evidence="5" type="ORF">QV13_24375</name>
</gene>
<dbReference type="InterPro" id="IPR006913">
    <property type="entry name" value="CENP-V/GFA"/>
</dbReference>
<dbReference type="AlphaFoldDB" id="A0A1C2DDJ8"/>
<dbReference type="RefSeq" id="WP_024924137.1">
    <property type="nucleotide sequence ID" value="NZ_MDEO01000036.1"/>
</dbReference>
<evidence type="ECO:0000313" key="5">
    <source>
        <dbReference type="EMBL" id="OCX12735.1"/>
    </source>
</evidence>
<dbReference type="PROSITE" id="PS51891">
    <property type="entry name" value="CENP_V_GFA"/>
    <property type="match status" value="1"/>
</dbReference>
<evidence type="ECO:0000313" key="6">
    <source>
        <dbReference type="Proteomes" id="UP000094412"/>
    </source>
</evidence>
<dbReference type="GO" id="GO:0046872">
    <property type="term" value="F:metal ion binding"/>
    <property type="evidence" value="ECO:0007669"/>
    <property type="project" value="UniProtKB-KW"/>
</dbReference>
<dbReference type="STRING" id="1566387.QV13_24375"/>
<sequence length="139" mass="15697">MKKTYHGSCHCGLIRFLAELDFDDGIRRCNCSFCLKVGYKKSFAAYEAVEITGGKERMLDYKARPSNWPEGDINHYMCPACGVHTFSRGYLDFMGGNFWAVNVACLDDATEEELAAAPIVYEDGKRDQQMQAPAITRYL</sequence>
<comment type="caution">
    <text evidence="5">The sequence shown here is derived from an EMBL/GenBank/DDBJ whole genome shotgun (WGS) entry which is preliminary data.</text>
</comment>
<proteinExistence type="inferred from homology"/>
<keyword evidence="2" id="KW-0479">Metal-binding</keyword>
<organism evidence="5 6">
    <name type="scientific">Mesorhizobium hungaricum</name>
    <dbReference type="NCBI Taxonomy" id="1566387"/>
    <lineage>
        <taxon>Bacteria</taxon>
        <taxon>Pseudomonadati</taxon>
        <taxon>Pseudomonadota</taxon>
        <taxon>Alphaproteobacteria</taxon>
        <taxon>Hyphomicrobiales</taxon>
        <taxon>Phyllobacteriaceae</taxon>
        <taxon>Mesorhizobium</taxon>
    </lineage>
</organism>
<accession>A0A1C2DDJ8</accession>
<dbReference type="InterPro" id="IPR052355">
    <property type="entry name" value="CENP-V-like"/>
</dbReference>
<dbReference type="Proteomes" id="UP000094412">
    <property type="component" value="Unassembled WGS sequence"/>
</dbReference>
<feature type="domain" description="CENP-V/GFA" evidence="4">
    <location>
        <begin position="5"/>
        <end position="122"/>
    </location>
</feature>
<dbReference type="Gene3D" id="2.170.150.70">
    <property type="match status" value="1"/>
</dbReference>
<comment type="similarity">
    <text evidence="1">Belongs to the Gfa family.</text>
</comment>
<name>A0A1C2DDJ8_9HYPH</name>
<dbReference type="OrthoDB" id="9805575at2"/>
<evidence type="ECO:0000256" key="2">
    <source>
        <dbReference type="ARBA" id="ARBA00022723"/>
    </source>
</evidence>